<dbReference type="OrthoDB" id="1932706at2759"/>
<dbReference type="PANTHER" id="PTHR13526">
    <property type="entry name" value="TRANSCRIPTION FACTOR SPT20 HOMOLOG"/>
    <property type="match status" value="1"/>
</dbReference>
<feature type="region of interest" description="Disordered" evidence="1">
    <location>
        <begin position="283"/>
        <end position="362"/>
    </location>
</feature>
<dbReference type="Proteomes" id="UP000279236">
    <property type="component" value="Unassembled WGS sequence"/>
</dbReference>
<dbReference type="Pfam" id="PF12090">
    <property type="entry name" value="Spt20_SEP"/>
    <property type="match status" value="1"/>
</dbReference>
<evidence type="ECO:0000259" key="2">
    <source>
        <dbReference type="Pfam" id="PF12090"/>
    </source>
</evidence>
<feature type="compositionally biased region" description="Low complexity" evidence="1">
    <location>
        <begin position="320"/>
        <end position="330"/>
    </location>
</feature>
<accession>A0A427XT05</accession>
<reference evidence="3 4" key="1">
    <citation type="submission" date="2018-11" db="EMBL/GenBank/DDBJ databases">
        <title>Genome sequence of Apiotrichum porosum DSM 27194.</title>
        <authorList>
            <person name="Aliyu H."/>
            <person name="Gorte O."/>
            <person name="Ochsenreither K."/>
        </authorList>
    </citation>
    <scope>NUCLEOTIDE SEQUENCE [LARGE SCALE GENOMIC DNA]</scope>
    <source>
        <strain evidence="3 4">DSM 27194</strain>
    </source>
</reference>
<dbReference type="AlphaFoldDB" id="A0A427XT05"/>
<protein>
    <submittedName>
        <fullName evidence="3">Transcription factor spt20</fullName>
    </submittedName>
</protein>
<dbReference type="GeneID" id="39592713"/>
<proteinExistence type="predicted"/>
<dbReference type="PANTHER" id="PTHR13526:SF8">
    <property type="entry name" value="TRANSCRIPTION FACTOR SPT20 HOMOLOG"/>
    <property type="match status" value="1"/>
</dbReference>
<evidence type="ECO:0000256" key="1">
    <source>
        <dbReference type="SAM" id="MobiDB-lite"/>
    </source>
</evidence>
<dbReference type="STRING" id="105984.A0A427XT05"/>
<feature type="domain" description="Spt20-like SEP" evidence="2">
    <location>
        <begin position="23"/>
        <end position="157"/>
    </location>
</feature>
<evidence type="ECO:0000313" key="4">
    <source>
        <dbReference type="Proteomes" id="UP000279236"/>
    </source>
</evidence>
<keyword evidence="4" id="KW-1185">Reference proteome</keyword>
<comment type="caution">
    <text evidence="3">The sequence shown here is derived from an EMBL/GenBank/DDBJ whole genome shotgun (WGS) entry which is preliminary data.</text>
</comment>
<dbReference type="EMBL" id="RSCE01000006">
    <property type="protein sequence ID" value="RSH81970.1"/>
    <property type="molecule type" value="Genomic_DNA"/>
</dbReference>
<evidence type="ECO:0000313" key="3">
    <source>
        <dbReference type="EMBL" id="RSH81970.1"/>
    </source>
</evidence>
<dbReference type="GO" id="GO:0003712">
    <property type="term" value="F:transcription coregulator activity"/>
    <property type="evidence" value="ECO:0007669"/>
    <property type="project" value="InterPro"/>
</dbReference>
<dbReference type="RefSeq" id="XP_028476425.1">
    <property type="nucleotide sequence ID" value="XM_028623492.1"/>
</dbReference>
<dbReference type="InterPro" id="IPR046468">
    <property type="entry name" value="Spt20-like_SEP"/>
</dbReference>
<dbReference type="InterPro" id="IPR021950">
    <property type="entry name" value="Spt20"/>
</dbReference>
<name>A0A427XT05_9TREE</name>
<dbReference type="GO" id="GO:0000124">
    <property type="term" value="C:SAGA complex"/>
    <property type="evidence" value="ECO:0007669"/>
    <property type="project" value="InterPro"/>
</dbReference>
<dbReference type="GO" id="GO:0006357">
    <property type="term" value="P:regulation of transcription by RNA polymerase II"/>
    <property type="evidence" value="ECO:0007669"/>
    <property type="project" value="TreeGrafter"/>
</dbReference>
<gene>
    <name evidence="3" type="primary">SPT20</name>
    <name evidence="3" type="ORF">EHS24_008170</name>
</gene>
<organism evidence="3 4">
    <name type="scientific">Apiotrichum porosum</name>
    <dbReference type="NCBI Taxonomy" id="105984"/>
    <lineage>
        <taxon>Eukaryota</taxon>
        <taxon>Fungi</taxon>
        <taxon>Dikarya</taxon>
        <taxon>Basidiomycota</taxon>
        <taxon>Agaricomycotina</taxon>
        <taxon>Tremellomycetes</taxon>
        <taxon>Trichosporonales</taxon>
        <taxon>Trichosporonaceae</taxon>
        <taxon>Apiotrichum</taxon>
    </lineage>
</organism>
<feature type="compositionally biased region" description="Basic and acidic residues" evidence="1">
    <location>
        <begin position="331"/>
        <end position="345"/>
    </location>
</feature>
<sequence length="362" mass="38459">MASASGYNYHRFARAVLKKARKWEPSLSIQLYPTHWRFENSEINFLYDGPMKPFLLALRAQVIPAALIPFLYDIRPPVSFVDGCLVVELQDFRKVPEVRSRVVMRPAPETLPMTIDIMLARRHENWEDNSVLELESRIMAATSAPLYLGTSILATRNAALSLALTAPAEPNMAADGTTRPALTNGEEEVNEFESMRKLMGTGTRSGGAFQPNWSILRLKERLAAHAKQKEAEAAARAAGARAGGPQAGADGNAAAAANPAAAAAAVAAGASVAPAPGTAAAAAAAPATEEKKKSKKKRPAPAADTATEDPPKPSKKKKASAAAAAAAAAAKAEEEEKEKEKPKKKDAPKKKKAAPKKDKEAK</sequence>